<evidence type="ECO:0000256" key="1">
    <source>
        <dbReference type="SAM" id="MobiDB-lite"/>
    </source>
</evidence>
<dbReference type="Pfam" id="PF13960">
    <property type="entry name" value="DUF4218"/>
    <property type="match status" value="1"/>
</dbReference>
<reference evidence="4" key="1">
    <citation type="submission" date="2023-07" db="EMBL/GenBank/DDBJ databases">
        <title>A chromosome-level genome assembly of Lolium multiflorum.</title>
        <authorList>
            <person name="Chen Y."/>
            <person name="Copetti D."/>
            <person name="Kolliker R."/>
            <person name="Studer B."/>
        </authorList>
    </citation>
    <scope>NUCLEOTIDE SEQUENCE</scope>
    <source>
        <strain evidence="4">02402/16</strain>
        <tissue evidence="4">Leaf</tissue>
    </source>
</reference>
<feature type="compositionally biased region" description="Pro residues" evidence="1">
    <location>
        <begin position="376"/>
        <end position="391"/>
    </location>
</feature>
<feature type="domain" description="DUF4218" evidence="3">
    <location>
        <begin position="1"/>
        <end position="47"/>
    </location>
</feature>
<gene>
    <name evidence="4" type="ORF">QYE76_002278</name>
</gene>
<feature type="domain" description="DUF4216" evidence="2">
    <location>
        <begin position="204"/>
        <end position="270"/>
    </location>
</feature>
<dbReference type="PANTHER" id="PTHR48258:SF9">
    <property type="entry name" value="OS01G0348150 PROTEIN"/>
    <property type="match status" value="1"/>
</dbReference>
<feature type="compositionally biased region" description="Basic and acidic residues" evidence="1">
    <location>
        <begin position="647"/>
        <end position="660"/>
    </location>
</feature>
<evidence type="ECO:0008006" key="6">
    <source>
        <dbReference type="Google" id="ProtNLM"/>
    </source>
</evidence>
<dbReference type="Pfam" id="PF13952">
    <property type="entry name" value="DUF4216"/>
    <property type="match status" value="1"/>
</dbReference>
<feature type="region of interest" description="Disordered" evidence="1">
    <location>
        <begin position="367"/>
        <end position="492"/>
    </location>
</feature>
<protein>
    <recommendedName>
        <fullName evidence="6">Transposon protein, putative, CACTA, En/Spm sub-class</fullName>
    </recommendedName>
</protein>
<name>A0AAD8W045_LOLMU</name>
<accession>A0AAD8W045</accession>
<evidence type="ECO:0000259" key="3">
    <source>
        <dbReference type="Pfam" id="PF13960"/>
    </source>
</evidence>
<sequence>MFPFERFMGVLKKYVHNRARPEGSISKGYGTEEVIEFCVDFIPDLKSIGVPESRHEGRLSGKGTLGRKSMICRDGISFTQAHYTVLQSSTLVAPYITDHKNIVRSEHLGQSEDWITHKHMQTFGGWLREHLMNNNNIVDQLYMLAGSPSSTIVTFQGYEINGNTFYTFAQDKKSTNQNSGVRIDATNTSSGQKDTYYGYIEEIWELDYGPSFKVPLFRCKWFKLDGKGVKVDQLYGMTIVDTNNLGYRDEPFVLANDVAQVFYVKDMSSRPKKRKHKETSSSNEPKRHIVLSGKRTIVGVEDKTDMSEDYNKFAEIPPFTVNIDPTIALNAEDTPWSFAFQPRTGAKGSSITAPARPFFSISREDAGRNSANFSSRPPPPTAPPGRRPSPAPATRRRRPARRARAPAAASPPAPRALLLASSARAAAGPTTPRARPPPLRAARPPLSAPPPAPPLRRAPARKLMVNFTFPEPADSDSDNKRPDPEDPELNSIQRRVKKWALKKMATQFNDYKKKLDNSFVKKKKTPDFKGPYEKIKDHWEAFVKYKTSERAKTRSDTNKKNAANKMYFHTMGRGGYKAGRPKWEKWENDLIEKGIQPEVRKWNQRSRDWFYAHGGTLDAQGFCIYTQRHRENPLPIEAFRNAAKEVEEGKFRPEREKDQLTRALGNPNTQDEHEPYQVASRGVLGFLQK</sequence>
<dbReference type="EMBL" id="JAUUTY010000005">
    <property type="protein sequence ID" value="KAK1627963.1"/>
    <property type="molecule type" value="Genomic_DNA"/>
</dbReference>
<comment type="caution">
    <text evidence="4">The sequence shown here is derived from an EMBL/GenBank/DDBJ whole genome shotgun (WGS) entry which is preliminary data.</text>
</comment>
<feature type="compositionally biased region" description="Low complexity" evidence="1">
    <location>
        <begin position="415"/>
        <end position="433"/>
    </location>
</feature>
<dbReference type="AlphaFoldDB" id="A0AAD8W045"/>
<evidence type="ECO:0000313" key="5">
    <source>
        <dbReference type="Proteomes" id="UP001231189"/>
    </source>
</evidence>
<feature type="compositionally biased region" description="Pro residues" evidence="1">
    <location>
        <begin position="446"/>
        <end position="456"/>
    </location>
</feature>
<dbReference type="InterPro" id="IPR025312">
    <property type="entry name" value="DUF4216"/>
</dbReference>
<proteinExistence type="predicted"/>
<dbReference type="Proteomes" id="UP001231189">
    <property type="component" value="Unassembled WGS sequence"/>
</dbReference>
<evidence type="ECO:0000313" key="4">
    <source>
        <dbReference type="EMBL" id="KAK1627963.1"/>
    </source>
</evidence>
<feature type="compositionally biased region" description="Basic residues" evidence="1">
    <location>
        <begin position="394"/>
        <end position="404"/>
    </location>
</feature>
<dbReference type="PANTHER" id="PTHR48258">
    <property type="entry name" value="DUF4218 DOMAIN-CONTAINING PROTEIN-RELATED"/>
    <property type="match status" value="1"/>
</dbReference>
<keyword evidence="5" id="KW-1185">Reference proteome</keyword>
<evidence type="ECO:0000259" key="2">
    <source>
        <dbReference type="Pfam" id="PF13952"/>
    </source>
</evidence>
<organism evidence="4 5">
    <name type="scientific">Lolium multiflorum</name>
    <name type="common">Italian ryegrass</name>
    <name type="synonym">Lolium perenne subsp. multiflorum</name>
    <dbReference type="NCBI Taxonomy" id="4521"/>
    <lineage>
        <taxon>Eukaryota</taxon>
        <taxon>Viridiplantae</taxon>
        <taxon>Streptophyta</taxon>
        <taxon>Embryophyta</taxon>
        <taxon>Tracheophyta</taxon>
        <taxon>Spermatophyta</taxon>
        <taxon>Magnoliopsida</taxon>
        <taxon>Liliopsida</taxon>
        <taxon>Poales</taxon>
        <taxon>Poaceae</taxon>
        <taxon>BOP clade</taxon>
        <taxon>Pooideae</taxon>
        <taxon>Poodae</taxon>
        <taxon>Poeae</taxon>
        <taxon>Poeae Chloroplast Group 2 (Poeae type)</taxon>
        <taxon>Loliodinae</taxon>
        <taxon>Loliinae</taxon>
        <taxon>Lolium</taxon>
    </lineage>
</organism>
<dbReference type="InterPro" id="IPR025452">
    <property type="entry name" value="DUF4218"/>
</dbReference>
<feature type="region of interest" description="Disordered" evidence="1">
    <location>
        <begin position="647"/>
        <end position="678"/>
    </location>
</feature>